<dbReference type="GO" id="GO:0000463">
    <property type="term" value="P:maturation of LSU-rRNA from tricistronic rRNA transcript (SSU-rRNA, 5.8S rRNA, LSU-rRNA)"/>
    <property type="evidence" value="ECO:0007669"/>
    <property type="project" value="TreeGrafter"/>
</dbReference>
<evidence type="ECO:0000256" key="1">
    <source>
        <dbReference type="ARBA" id="ARBA00022553"/>
    </source>
</evidence>
<name>A0AAW2JAX5_9LAMI</name>
<dbReference type="PANTHER" id="PTHR13483">
    <property type="entry name" value="BOX C_D SNORNA PROTEIN 1-RELATED"/>
    <property type="match status" value="1"/>
</dbReference>
<accession>A0AAW2JAX5</accession>
<comment type="caution">
    <text evidence="3">The sequence shown here is derived from an EMBL/GenBank/DDBJ whole genome shotgun (WGS) entry which is preliminary data.</text>
</comment>
<sequence length="313" mass="35863">MLEDVKRIADSAQRMRVKLCGYSHFRLPFPLKNLRRAAASRRTKLLFLSSGMSKREANQTYYNTRKKFISWTIEWRFHSTDVVLVDHGVHEDTTLSSVIEKHLKPGPWNHSVRPFCDQTLESLKFFIRKYPKGPKSPFQQLNIKAPIREHPRKVDIKEPAHHDYPIPKGVTFREEEIEDEESFDPHVSDLMNDACEKMGTEEEPKELVQSPSTVKGVKRAPSVSCSDARLVTTEDNNMCSASCIQQLADVPDLDFDFDFEPGLIDVYPDLTTDANADDFLDFDGILPEQKDLEGGLFLVDEELEEGEIAQVDY</sequence>
<dbReference type="AlphaFoldDB" id="A0AAW2JAX5"/>
<dbReference type="Pfam" id="PF25790">
    <property type="entry name" value="BCD1"/>
    <property type="match status" value="1"/>
</dbReference>
<dbReference type="EMBL" id="JACGWM010001613">
    <property type="protein sequence ID" value="KAL0290928.1"/>
    <property type="molecule type" value="Genomic_DNA"/>
</dbReference>
<dbReference type="GO" id="GO:0005634">
    <property type="term" value="C:nucleus"/>
    <property type="evidence" value="ECO:0007669"/>
    <property type="project" value="TreeGrafter"/>
</dbReference>
<evidence type="ECO:0000259" key="2">
    <source>
        <dbReference type="Pfam" id="PF25790"/>
    </source>
</evidence>
<dbReference type="GO" id="GO:0070761">
    <property type="term" value="C:pre-snoRNP complex"/>
    <property type="evidence" value="ECO:0007669"/>
    <property type="project" value="TreeGrafter"/>
</dbReference>
<organism evidence="3">
    <name type="scientific">Sesamum calycinum</name>
    <dbReference type="NCBI Taxonomy" id="2727403"/>
    <lineage>
        <taxon>Eukaryota</taxon>
        <taxon>Viridiplantae</taxon>
        <taxon>Streptophyta</taxon>
        <taxon>Embryophyta</taxon>
        <taxon>Tracheophyta</taxon>
        <taxon>Spermatophyta</taxon>
        <taxon>Magnoliopsida</taxon>
        <taxon>eudicotyledons</taxon>
        <taxon>Gunneridae</taxon>
        <taxon>Pentapetalae</taxon>
        <taxon>asterids</taxon>
        <taxon>lamiids</taxon>
        <taxon>Lamiales</taxon>
        <taxon>Pedaliaceae</taxon>
        <taxon>Sesamum</taxon>
    </lineage>
</organism>
<dbReference type="GO" id="GO:0000492">
    <property type="term" value="P:box C/D snoRNP assembly"/>
    <property type="evidence" value="ECO:0007669"/>
    <property type="project" value="TreeGrafter"/>
</dbReference>
<dbReference type="InterPro" id="IPR057721">
    <property type="entry name" value="BCD1_alpha/beta"/>
</dbReference>
<dbReference type="InterPro" id="IPR051639">
    <property type="entry name" value="BCD1"/>
</dbReference>
<feature type="domain" description="BCD1 alpha/beta" evidence="2">
    <location>
        <begin position="32"/>
        <end position="150"/>
    </location>
</feature>
<proteinExistence type="predicted"/>
<dbReference type="GO" id="GO:0048254">
    <property type="term" value="P:snoRNA localization"/>
    <property type="evidence" value="ECO:0007669"/>
    <property type="project" value="TreeGrafter"/>
</dbReference>
<reference evidence="3" key="2">
    <citation type="journal article" date="2024" name="Plant">
        <title>Genomic evolution and insights into agronomic trait innovations of Sesamum species.</title>
        <authorList>
            <person name="Miao H."/>
            <person name="Wang L."/>
            <person name="Qu L."/>
            <person name="Liu H."/>
            <person name="Sun Y."/>
            <person name="Le M."/>
            <person name="Wang Q."/>
            <person name="Wei S."/>
            <person name="Zheng Y."/>
            <person name="Lin W."/>
            <person name="Duan Y."/>
            <person name="Cao H."/>
            <person name="Xiong S."/>
            <person name="Wang X."/>
            <person name="Wei L."/>
            <person name="Li C."/>
            <person name="Ma Q."/>
            <person name="Ju M."/>
            <person name="Zhao R."/>
            <person name="Li G."/>
            <person name="Mu C."/>
            <person name="Tian Q."/>
            <person name="Mei H."/>
            <person name="Zhang T."/>
            <person name="Gao T."/>
            <person name="Zhang H."/>
        </authorList>
    </citation>
    <scope>NUCLEOTIDE SEQUENCE</scope>
    <source>
        <strain evidence="3">KEN8</strain>
    </source>
</reference>
<dbReference type="PANTHER" id="PTHR13483:SF3">
    <property type="entry name" value="BOX C_D SNORNA PROTEIN 1"/>
    <property type="match status" value="1"/>
</dbReference>
<gene>
    <name evidence="3" type="ORF">Scaly_2654700</name>
</gene>
<keyword evidence="1" id="KW-0597">Phosphoprotein</keyword>
<reference evidence="3" key="1">
    <citation type="submission" date="2020-06" db="EMBL/GenBank/DDBJ databases">
        <authorList>
            <person name="Li T."/>
            <person name="Hu X."/>
            <person name="Zhang T."/>
            <person name="Song X."/>
            <person name="Zhang H."/>
            <person name="Dai N."/>
            <person name="Sheng W."/>
            <person name="Hou X."/>
            <person name="Wei L."/>
        </authorList>
    </citation>
    <scope>NUCLEOTIDE SEQUENCE</scope>
    <source>
        <strain evidence="3">KEN8</strain>
        <tissue evidence="3">Leaf</tissue>
    </source>
</reference>
<protein>
    <recommendedName>
        <fullName evidence="2">BCD1 alpha/beta domain-containing protein</fullName>
    </recommendedName>
</protein>
<evidence type="ECO:0000313" key="3">
    <source>
        <dbReference type="EMBL" id="KAL0290928.1"/>
    </source>
</evidence>